<dbReference type="Proteomes" id="UP000696485">
    <property type="component" value="Unassembled WGS sequence"/>
</dbReference>
<feature type="compositionally biased region" description="Acidic residues" evidence="4">
    <location>
        <begin position="359"/>
        <end position="385"/>
    </location>
</feature>
<evidence type="ECO:0000313" key="6">
    <source>
        <dbReference type="Proteomes" id="UP000696485"/>
    </source>
</evidence>
<evidence type="ECO:0000313" key="5">
    <source>
        <dbReference type="EMBL" id="KAF9337579.1"/>
    </source>
</evidence>
<dbReference type="GO" id="GO:0006913">
    <property type="term" value="P:nucleocytoplasmic transport"/>
    <property type="evidence" value="ECO:0007669"/>
    <property type="project" value="TreeGrafter"/>
</dbReference>
<dbReference type="InterPro" id="IPR001611">
    <property type="entry name" value="Leu-rich_rpt"/>
</dbReference>
<keyword evidence="3" id="KW-0677">Repeat</keyword>
<dbReference type="SUPFAM" id="SSF52047">
    <property type="entry name" value="RNI-like"/>
    <property type="match status" value="1"/>
</dbReference>
<evidence type="ECO:0008006" key="7">
    <source>
        <dbReference type="Google" id="ProtNLM"/>
    </source>
</evidence>
<dbReference type="PANTHER" id="PTHR24113:SF12">
    <property type="entry name" value="RAN GTPASE-ACTIVATING PROTEIN 1"/>
    <property type="match status" value="1"/>
</dbReference>
<protein>
    <recommendedName>
        <fullName evidence="7">Ran GTPase activating protein 1</fullName>
    </recommendedName>
</protein>
<comment type="caution">
    <text evidence="5">The sequence shown here is derived from an EMBL/GenBank/DDBJ whole genome shotgun (WGS) entry which is preliminary data.</text>
</comment>
<dbReference type="GO" id="GO:0005634">
    <property type="term" value="C:nucleus"/>
    <property type="evidence" value="ECO:0007669"/>
    <property type="project" value="TreeGrafter"/>
</dbReference>
<dbReference type="Pfam" id="PF13516">
    <property type="entry name" value="LRR_6"/>
    <property type="match status" value="2"/>
</dbReference>
<dbReference type="AlphaFoldDB" id="A0A9P5SVX4"/>
<gene>
    <name evidence="5" type="ORF">BG006_003974</name>
</gene>
<proteinExistence type="predicted"/>
<reference evidence="5" key="1">
    <citation type="journal article" date="2020" name="Fungal Divers.">
        <title>Resolving the Mortierellaceae phylogeny through synthesis of multi-gene phylogenetics and phylogenomics.</title>
        <authorList>
            <person name="Vandepol N."/>
            <person name="Liber J."/>
            <person name="Desiro A."/>
            <person name="Na H."/>
            <person name="Kennedy M."/>
            <person name="Barry K."/>
            <person name="Grigoriev I.V."/>
            <person name="Miller A.N."/>
            <person name="O'Donnell K."/>
            <person name="Stajich J.E."/>
            <person name="Bonito G."/>
        </authorList>
    </citation>
    <scope>NUCLEOTIDE SEQUENCE</scope>
    <source>
        <strain evidence="5">NVP1</strain>
    </source>
</reference>
<evidence type="ECO:0000256" key="2">
    <source>
        <dbReference type="ARBA" id="ARBA00022614"/>
    </source>
</evidence>
<feature type="region of interest" description="Disordered" evidence="4">
    <location>
        <begin position="356"/>
        <end position="404"/>
    </location>
</feature>
<dbReference type="CDD" id="cd00116">
    <property type="entry name" value="LRR_RI"/>
    <property type="match status" value="1"/>
</dbReference>
<evidence type="ECO:0000256" key="1">
    <source>
        <dbReference type="ARBA" id="ARBA00022468"/>
    </source>
</evidence>
<dbReference type="GO" id="GO:0005829">
    <property type="term" value="C:cytosol"/>
    <property type="evidence" value="ECO:0007669"/>
    <property type="project" value="TreeGrafter"/>
</dbReference>
<evidence type="ECO:0000256" key="4">
    <source>
        <dbReference type="SAM" id="MobiDB-lite"/>
    </source>
</evidence>
<keyword evidence="1" id="KW-0343">GTPase activation</keyword>
<keyword evidence="6" id="KW-1185">Reference proteome</keyword>
<dbReference type="GO" id="GO:0048471">
    <property type="term" value="C:perinuclear region of cytoplasm"/>
    <property type="evidence" value="ECO:0007669"/>
    <property type="project" value="TreeGrafter"/>
</dbReference>
<keyword evidence="2" id="KW-0433">Leucine-rich repeat</keyword>
<dbReference type="GO" id="GO:0005096">
    <property type="term" value="F:GTPase activator activity"/>
    <property type="evidence" value="ECO:0007669"/>
    <property type="project" value="UniProtKB-KW"/>
</dbReference>
<accession>A0A9P5SVX4</accession>
<evidence type="ECO:0000256" key="3">
    <source>
        <dbReference type="ARBA" id="ARBA00022737"/>
    </source>
</evidence>
<organism evidence="5 6">
    <name type="scientific">Podila minutissima</name>
    <dbReference type="NCBI Taxonomy" id="64525"/>
    <lineage>
        <taxon>Eukaryota</taxon>
        <taxon>Fungi</taxon>
        <taxon>Fungi incertae sedis</taxon>
        <taxon>Mucoromycota</taxon>
        <taxon>Mortierellomycotina</taxon>
        <taxon>Mortierellomycetes</taxon>
        <taxon>Mortierellales</taxon>
        <taxon>Mortierellaceae</taxon>
        <taxon>Podila</taxon>
    </lineage>
</organism>
<dbReference type="PANTHER" id="PTHR24113">
    <property type="entry name" value="RAN GTPASE-ACTIVATING PROTEIN 1"/>
    <property type="match status" value="1"/>
</dbReference>
<dbReference type="SMART" id="SM00368">
    <property type="entry name" value="LRR_RI"/>
    <property type="match status" value="7"/>
</dbReference>
<sequence length="404" mass="43785">MQDDRRKSVMIRGVNDITSGMSTTTFTIEGRGLKLDSAEQVQEFIDTIAGMDKLENVILSGNTFGVEACKALAAALAKKPLLKLANFSDIFTGRLRSEIPACLVAFGDALKDKENLVELNLSDNAFGADGVKPLVEFLTTNRNLQVLKLNNNGLGVTGGKVLAEALMTAHERNEAEGKKSSLRVVIAGRNRLENGSSPDLAKAFAAHGTITHLAMPQNGIRMEGIEALAAGLSKCPGLEIIDLQDNTFTERGCRAFAAALPSWSELKQLNLGECLLKNKGTLLLSRALARGKNTKLEAIDFTYAEMKEDGILELASVISNHLSNLTKLELNGNWVEEDSAAIDAIRDALERHDHGEALGDLDDMDEPDSDEESEESEESEDESEEDKEKSVDDELADITARLNV</sequence>
<dbReference type="InterPro" id="IPR032675">
    <property type="entry name" value="LRR_dom_sf"/>
</dbReference>
<dbReference type="GO" id="GO:0031267">
    <property type="term" value="F:small GTPase binding"/>
    <property type="evidence" value="ECO:0007669"/>
    <property type="project" value="TreeGrafter"/>
</dbReference>
<dbReference type="Gene3D" id="3.80.10.10">
    <property type="entry name" value="Ribonuclease Inhibitor"/>
    <property type="match status" value="1"/>
</dbReference>
<name>A0A9P5SVX4_9FUNG</name>
<dbReference type="EMBL" id="JAAAUY010000022">
    <property type="protein sequence ID" value="KAF9337579.1"/>
    <property type="molecule type" value="Genomic_DNA"/>
</dbReference>
<dbReference type="InterPro" id="IPR027038">
    <property type="entry name" value="RanGap"/>
</dbReference>